<dbReference type="Pfam" id="PF13837">
    <property type="entry name" value="Myb_DNA-bind_4"/>
    <property type="match status" value="1"/>
</dbReference>
<dbReference type="InterPro" id="IPR044822">
    <property type="entry name" value="Myb_DNA-bind_4"/>
</dbReference>
<reference evidence="4" key="1">
    <citation type="submission" date="2025-08" db="UniProtKB">
        <authorList>
            <consortium name="RefSeq"/>
        </authorList>
    </citation>
    <scope>IDENTIFICATION</scope>
    <source>
        <tissue evidence="4">Sperm</tissue>
    </source>
</reference>
<dbReference type="PANTHER" id="PTHR22666">
    <property type="entry name" value="MYB_SANT-LIKE DNA-BINDING DOMAIN-CONTAINING PROTEIN 1"/>
    <property type="match status" value="1"/>
</dbReference>
<feature type="compositionally biased region" description="Basic and acidic residues" evidence="1">
    <location>
        <begin position="98"/>
        <end position="107"/>
    </location>
</feature>
<protein>
    <submittedName>
        <fullName evidence="4">Uncharacterized protein LOC116947919</fullName>
    </submittedName>
</protein>
<dbReference type="InterPro" id="IPR026095">
    <property type="entry name" value="Myb/SANT-like_DNA-bd_dom_prot"/>
</dbReference>
<accession>A0AAJ7TLK3</accession>
<organism evidence="3 4">
    <name type="scientific">Petromyzon marinus</name>
    <name type="common">Sea lamprey</name>
    <dbReference type="NCBI Taxonomy" id="7757"/>
    <lineage>
        <taxon>Eukaryota</taxon>
        <taxon>Metazoa</taxon>
        <taxon>Chordata</taxon>
        <taxon>Craniata</taxon>
        <taxon>Vertebrata</taxon>
        <taxon>Cyclostomata</taxon>
        <taxon>Hyperoartia</taxon>
        <taxon>Petromyzontiformes</taxon>
        <taxon>Petromyzontidae</taxon>
        <taxon>Petromyzon</taxon>
    </lineage>
</organism>
<dbReference type="PANTHER" id="PTHR22666:SF3">
    <property type="entry name" value="MYB_SANT-LIKE DNA-BINDING DOMAIN-CONTAINING PROTEIN 1"/>
    <property type="match status" value="1"/>
</dbReference>
<evidence type="ECO:0000313" key="3">
    <source>
        <dbReference type="Proteomes" id="UP001318040"/>
    </source>
</evidence>
<dbReference type="GO" id="GO:0016604">
    <property type="term" value="C:nuclear body"/>
    <property type="evidence" value="ECO:0007669"/>
    <property type="project" value="TreeGrafter"/>
</dbReference>
<evidence type="ECO:0000259" key="2">
    <source>
        <dbReference type="Pfam" id="PF13837"/>
    </source>
</evidence>
<keyword evidence="3" id="KW-1185">Reference proteome</keyword>
<feature type="domain" description="Myb/SANT-like DNA-binding" evidence="2">
    <location>
        <begin position="16"/>
        <end position="110"/>
    </location>
</feature>
<dbReference type="AlphaFoldDB" id="A0AAJ7TLK3"/>
<name>A0AAJ7TLK3_PETMA</name>
<dbReference type="KEGG" id="pmrn:116947919"/>
<dbReference type="RefSeq" id="XP_032820122.1">
    <property type="nucleotide sequence ID" value="XM_032964231.1"/>
</dbReference>
<evidence type="ECO:0000256" key="1">
    <source>
        <dbReference type="SAM" id="MobiDB-lite"/>
    </source>
</evidence>
<proteinExistence type="predicted"/>
<dbReference type="GO" id="GO:0045893">
    <property type="term" value="P:positive regulation of DNA-templated transcription"/>
    <property type="evidence" value="ECO:0007669"/>
    <property type="project" value="TreeGrafter"/>
</dbReference>
<feature type="compositionally biased region" description="Acidic residues" evidence="1">
    <location>
        <begin position="165"/>
        <end position="175"/>
    </location>
</feature>
<feature type="region of interest" description="Disordered" evidence="1">
    <location>
        <begin position="163"/>
        <end position="214"/>
    </location>
</feature>
<gene>
    <name evidence="4" type="primary">LOC116947919</name>
</gene>
<evidence type="ECO:0000313" key="4">
    <source>
        <dbReference type="RefSeq" id="XP_032820122.1"/>
    </source>
</evidence>
<dbReference type="Gene3D" id="1.10.10.60">
    <property type="entry name" value="Homeodomain-like"/>
    <property type="match status" value="1"/>
</dbReference>
<feature type="compositionally biased region" description="Pro residues" evidence="1">
    <location>
        <begin position="185"/>
        <end position="194"/>
    </location>
</feature>
<feature type="region of interest" description="Disordered" evidence="1">
    <location>
        <begin position="81"/>
        <end position="149"/>
    </location>
</feature>
<sequence length="310" mass="33576">MNPARASSPGPPEESRPWTSSEVQALLAVWADPVIQDELDSCVRNEKVFAKIQIRLLQTSGSSRSVKQVREKIKRLKADYKRVKEQSRRGGGGGGGRDAARCKHFEIMDAVLGREGGPSPPAGVTDSRGVAGAAAEPPPVKSEPAYGDSCDPRCTEVAAAADSLCGEEEGDEEVEEDKKPEVVHLPPPRAPPPNSASSSTNTRRGVTRRHNWGSKRERAAAASVWARCARELGALLVQELRADRELRQQQLRQLLDFKREQLRAEQQQRALELSSYNASNVQLVSILGQIVTALVAAAATARDGGVRQPP</sequence>
<dbReference type="GeneID" id="116947919"/>
<dbReference type="Proteomes" id="UP001318040">
    <property type="component" value="Chromosome 31"/>
</dbReference>